<name>A0AAQ3QU40_9BACT</name>
<keyword evidence="3" id="KW-1185">Reference proteome</keyword>
<dbReference type="KEGG" id="puo:RZN69_02870"/>
<dbReference type="AlphaFoldDB" id="A0AAQ3QU40"/>
<dbReference type="PROSITE" id="PS50801">
    <property type="entry name" value="STAS"/>
    <property type="match status" value="1"/>
</dbReference>
<dbReference type="GO" id="GO:0043856">
    <property type="term" value="F:anti-sigma factor antagonist activity"/>
    <property type="evidence" value="ECO:0007669"/>
    <property type="project" value="TreeGrafter"/>
</dbReference>
<dbReference type="Gene3D" id="3.30.750.24">
    <property type="entry name" value="STAS domain"/>
    <property type="match status" value="1"/>
</dbReference>
<dbReference type="PANTHER" id="PTHR33495">
    <property type="entry name" value="ANTI-SIGMA FACTOR ANTAGONIST TM_1081-RELATED-RELATED"/>
    <property type="match status" value="1"/>
</dbReference>
<dbReference type="InterPro" id="IPR002645">
    <property type="entry name" value="STAS_dom"/>
</dbReference>
<protein>
    <submittedName>
        <fullName evidence="2">STAS domain-containing protein</fullName>
    </submittedName>
</protein>
<accession>A0AAQ3QU40</accession>
<dbReference type="RefSeq" id="WP_317834500.1">
    <property type="nucleotide sequence ID" value="NZ_CP136920.1"/>
</dbReference>
<feature type="domain" description="STAS" evidence="1">
    <location>
        <begin position="1"/>
        <end position="89"/>
    </location>
</feature>
<organism evidence="2 3">
    <name type="scientific">Rubellicoccus peritrichatus</name>
    <dbReference type="NCBI Taxonomy" id="3080537"/>
    <lineage>
        <taxon>Bacteria</taxon>
        <taxon>Pseudomonadati</taxon>
        <taxon>Verrucomicrobiota</taxon>
        <taxon>Opitutia</taxon>
        <taxon>Puniceicoccales</taxon>
        <taxon>Cerasicoccaceae</taxon>
        <taxon>Rubellicoccus</taxon>
    </lineage>
</organism>
<dbReference type="CDD" id="cd07043">
    <property type="entry name" value="STAS_anti-anti-sigma_factors"/>
    <property type="match status" value="1"/>
</dbReference>
<proteinExistence type="predicted"/>
<evidence type="ECO:0000313" key="3">
    <source>
        <dbReference type="Proteomes" id="UP001304300"/>
    </source>
</evidence>
<dbReference type="InterPro" id="IPR036513">
    <property type="entry name" value="STAS_dom_sf"/>
</dbReference>
<dbReference type="Pfam" id="PF01740">
    <property type="entry name" value="STAS"/>
    <property type="match status" value="1"/>
</dbReference>
<dbReference type="Proteomes" id="UP001304300">
    <property type="component" value="Chromosome"/>
</dbReference>
<reference evidence="2 3" key="1">
    <citation type="submission" date="2023-10" db="EMBL/GenBank/DDBJ databases">
        <title>Rubellicoccus peritrichatus gen. nov., sp. nov., isolated from an algae of coral reef tank.</title>
        <authorList>
            <person name="Luo J."/>
        </authorList>
    </citation>
    <scope>NUCLEOTIDE SEQUENCE [LARGE SCALE GENOMIC DNA]</scope>
    <source>
        <strain evidence="2 3">CR14</strain>
    </source>
</reference>
<evidence type="ECO:0000313" key="2">
    <source>
        <dbReference type="EMBL" id="WOO42016.1"/>
    </source>
</evidence>
<dbReference type="EMBL" id="CP136920">
    <property type="protein sequence ID" value="WOO42016.1"/>
    <property type="molecule type" value="Genomic_DNA"/>
</dbReference>
<gene>
    <name evidence="2" type="ORF">RZN69_02870</name>
</gene>
<dbReference type="SUPFAM" id="SSF52091">
    <property type="entry name" value="SpoIIaa-like"/>
    <property type="match status" value="1"/>
</dbReference>
<sequence length="89" mass="9976">MIVENFDAALAPEFKEYVSVLKLSEIDQITVDMKSVEFMDSSGIGALLFLNNQLPPDKRPLKLLNTAPHVVSLLELLRVHRMLKVEPSA</sequence>
<evidence type="ECO:0000259" key="1">
    <source>
        <dbReference type="PROSITE" id="PS50801"/>
    </source>
</evidence>